<keyword evidence="4" id="KW-1185">Reference proteome</keyword>
<dbReference type="InterPro" id="IPR011545">
    <property type="entry name" value="DEAD/DEAH_box_helicase_dom"/>
</dbReference>
<accession>A0A835G1C1</accession>
<gene>
    <name evidence="3" type="ORF">HU200_001265</name>
</gene>
<dbReference type="GO" id="GO:0005524">
    <property type="term" value="F:ATP binding"/>
    <property type="evidence" value="ECO:0007669"/>
    <property type="project" value="InterPro"/>
</dbReference>
<dbReference type="PANTHER" id="PTHR13710">
    <property type="entry name" value="DNA HELICASE RECQ FAMILY MEMBER"/>
    <property type="match status" value="1"/>
</dbReference>
<dbReference type="GO" id="GO:0043138">
    <property type="term" value="F:3'-5' DNA helicase activity"/>
    <property type="evidence" value="ECO:0007669"/>
    <property type="project" value="TreeGrafter"/>
</dbReference>
<dbReference type="GO" id="GO:0005737">
    <property type="term" value="C:cytoplasm"/>
    <property type="evidence" value="ECO:0007669"/>
    <property type="project" value="TreeGrafter"/>
</dbReference>
<dbReference type="Pfam" id="PF00270">
    <property type="entry name" value="DEAD"/>
    <property type="match status" value="1"/>
</dbReference>
<evidence type="ECO:0000313" key="4">
    <source>
        <dbReference type="Proteomes" id="UP000636709"/>
    </source>
</evidence>
<evidence type="ECO:0000256" key="1">
    <source>
        <dbReference type="ARBA" id="ARBA00005446"/>
    </source>
</evidence>
<dbReference type="PROSITE" id="PS51192">
    <property type="entry name" value="HELICASE_ATP_BIND_1"/>
    <property type="match status" value="1"/>
</dbReference>
<dbReference type="Gene3D" id="3.40.50.300">
    <property type="entry name" value="P-loop containing nucleotide triphosphate hydrolases"/>
    <property type="match status" value="1"/>
</dbReference>
<comment type="caution">
    <text evidence="3">The sequence shown here is derived from an EMBL/GenBank/DDBJ whole genome shotgun (WGS) entry which is preliminary data.</text>
</comment>
<dbReference type="OrthoDB" id="10261556at2759"/>
<feature type="domain" description="Helicase ATP-binding" evidence="2">
    <location>
        <begin position="43"/>
        <end position="94"/>
    </location>
</feature>
<name>A0A835G1C1_9POAL</name>
<evidence type="ECO:0000313" key="3">
    <source>
        <dbReference type="EMBL" id="KAF8780662.1"/>
    </source>
</evidence>
<comment type="similarity">
    <text evidence="1">Belongs to the helicase family. RecQ subfamily.</text>
</comment>
<reference evidence="3" key="1">
    <citation type="submission" date="2020-07" db="EMBL/GenBank/DDBJ databases">
        <title>Genome sequence and genetic diversity analysis of an under-domesticated orphan crop, white fonio (Digitaria exilis).</title>
        <authorList>
            <person name="Bennetzen J.L."/>
            <person name="Chen S."/>
            <person name="Ma X."/>
            <person name="Wang X."/>
            <person name="Yssel A.E.J."/>
            <person name="Chaluvadi S.R."/>
            <person name="Johnson M."/>
            <person name="Gangashetty P."/>
            <person name="Hamidou F."/>
            <person name="Sanogo M.D."/>
            <person name="Zwaenepoel A."/>
            <person name="Wallace J."/>
            <person name="Van De Peer Y."/>
            <person name="Van Deynze A."/>
        </authorList>
    </citation>
    <scope>NUCLEOTIDE SEQUENCE</scope>
    <source>
        <tissue evidence="3">Leaves</tissue>
    </source>
</reference>
<dbReference type="PANTHER" id="PTHR13710:SF120">
    <property type="entry name" value="BIFUNCTIONAL 3'-5' EXONUCLEASE_ATP-DEPENDENT HELICASE WRN"/>
    <property type="match status" value="1"/>
</dbReference>
<dbReference type="InterPro" id="IPR027417">
    <property type="entry name" value="P-loop_NTPase"/>
</dbReference>
<proteinExistence type="inferred from homology"/>
<dbReference type="SUPFAM" id="SSF52540">
    <property type="entry name" value="P-loop containing nucleoside triphosphate hydrolases"/>
    <property type="match status" value="1"/>
</dbReference>
<dbReference type="GO" id="GO:0009378">
    <property type="term" value="F:four-way junction helicase activity"/>
    <property type="evidence" value="ECO:0007669"/>
    <property type="project" value="TreeGrafter"/>
</dbReference>
<evidence type="ECO:0000259" key="2">
    <source>
        <dbReference type="PROSITE" id="PS51192"/>
    </source>
</evidence>
<dbReference type="GO" id="GO:0000724">
    <property type="term" value="P:double-strand break repair via homologous recombination"/>
    <property type="evidence" value="ECO:0007669"/>
    <property type="project" value="TreeGrafter"/>
</dbReference>
<organism evidence="3 4">
    <name type="scientific">Digitaria exilis</name>
    <dbReference type="NCBI Taxonomy" id="1010633"/>
    <lineage>
        <taxon>Eukaryota</taxon>
        <taxon>Viridiplantae</taxon>
        <taxon>Streptophyta</taxon>
        <taxon>Embryophyta</taxon>
        <taxon>Tracheophyta</taxon>
        <taxon>Spermatophyta</taxon>
        <taxon>Magnoliopsida</taxon>
        <taxon>Liliopsida</taxon>
        <taxon>Poales</taxon>
        <taxon>Poaceae</taxon>
        <taxon>PACMAD clade</taxon>
        <taxon>Panicoideae</taxon>
        <taxon>Panicodae</taxon>
        <taxon>Paniceae</taxon>
        <taxon>Anthephorinae</taxon>
        <taxon>Digitaria</taxon>
    </lineage>
</organism>
<dbReference type="GO" id="GO:0003676">
    <property type="term" value="F:nucleic acid binding"/>
    <property type="evidence" value="ECO:0007669"/>
    <property type="project" value="InterPro"/>
</dbReference>
<dbReference type="Proteomes" id="UP000636709">
    <property type="component" value="Unassembled WGS sequence"/>
</dbReference>
<protein>
    <recommendedName>
        <fullName evidence="2">Helicase ATP-binding domain-containing protein</fullName>
    </recommendedName>
</protein>
<sequence>MEVTLKNHPGFATFILHLKLRRPVYYQHYFGFSSLHSYQKEFIQRLLQGRYRLVVMATGAGKSLCYQLPPLITKKTCIVISPLLSLMQDQVPSM</sequence>
<dbReference type="GO" id="GO:0005694">
    <property type="term" value="C:chromosome"/>
    <property type="evidence" value="ECO:0007669"/>
    <property type="project" value="TreeGrafter"/>
</dbReference>
<dbReference type="EMBL" id="JACEFO010000121">
    <property type="protein sequence ID" value="KAF8780662.1"/>
    <property type="molecule type" value="Genomic_DNA"/>
</dbReference>
<dbReference type="GO" id="GO:0005634">
    <property type="term" value="C:nucleus"/>
    <property type="evidence" value="ECO:0007669"/>
    <property type="project" value="TreeGrafter"/>
</dbReference>
<dbReference type="AlphaFoldDB" id="A0A835G1C1"/>
<dbReference type="InterPro" id="IPR014001">
    <property type="entry name" value="Helicase_ATP-bd"/>
</dbReference>